<dbReference type="FunFam" id="3.90.76.10:FF:000001">
    <property type="entry name" value="Oligopeptide ABC transporter substrate-binding protein"/>
    <property type="match status" value="1"/>
</dbReference>
<dbReference type="GO" id="GO:1904680">
    <property type="term" value="F:peptide transmembrane transporter activity"/>
    <property type="evidence" value="ECO:0007669"/>
    <property type="project" value="TreeGrafter"/>
</dbReference>
<dbReference type="Pfam" id="PF00496">
    <property type="entry name" value="SBP_bac_5"/>
    <property type="match status" value="1"/>
</dbReference>
<keyword evidence="4 5" id="KW-0732">Signal</keyword>
<dbReference type="PANTHER" id="PTHR30290:SF10">
    <property type="entry name" value="PERIPLASMIC OLIGOPEPTIDE-BINDING PROTEIN-RELATED"/>
    <property type="match status" value="1"/>
</dbReference>
<reference evidence="8" key="1">
    <citation type="submission" date="2017-03" db="EMBL/GenBank/DDBJ databases">
        <authorList>
            <person name="Falquet L."/>
            <person name="Falquet L."/>
        </authorList>
    </citation>
    <scope>NUCLEOTIDE SEQUENCE [LARGE SCALE GENOMIC DNA]</scope>
</reference>
<dbReference type="Proteomes" id="UP000190476">
    <property type="component" value="Chromosome I"/>
</dbReference>
<evidence type="ECO:0000256" key="4">
    <source>
        <dbReference type="ARBA" id="ARBA00022729"/>
    </source>
</evidence>
<keyword evidence="8" id="KW-1185">Reference proteome</keyword>
<dbReference type="OrthoDB" id="9801912at2"/>
<dbReference type="Gene3D" id="3.10.105.10">
    <property type="entry name" value="Dipeptide-binding Protein, Domain 3"/>
    <property type="match status" value="1"/>
</dbReference>
<dbReference type="InterPro" id="IPR023765">
    <property type="entry name" value="SBP_5_CS"/>
</dbReference>
<dbReference type="InterPro" id="IPR000914">
    <property type="entry name" value="SBP_5_dom"/>
</dbReference>
<dbReference type="FunFam" id="3.10.105.10:FF:000001">
    <property type="entry name" value="Oligopeptide ABC transporter, oligopeptide-binding protein"/>
    <property type="match status" value="1"/>
</dbReference>
<dbReference type="Gene3D" id="3.90.76.10">
    <property type="entry name" value="Dipeptide-binding Protein, Domain 1"/>
    <property type="match status" value="1"/>
</dbReference>
<proteinExistence type="inferred from homology"/>
<dbReference type="Gene3D" id="3.40.190.10">
    <property type="entry name" value="Periplasmic binding protein-like II"/>
    <property type="match status" value="1"/>
</dbReference>
<gene>
    <name evidence="7" type="ORF">CCH01_15930</name>
</gene>
<organism evidence="7 8">
    <name type="scientific">Clostridium chauvoei JF4335</name>
    <dbReference type="NCBI Taxonomy" id="1351755"/>
    <lineage>
        <taxon>Bacteria</taxon>
        <taxon>Bacillati</taxon>
        <taxon>Bacillota</taxon>
        <taxon>Clostridia</taxon>
        <taxon>Eubacteriales</taxon>
        <taxon>Clostridiaceae</taxon>
        <taxon>Clostridium</taxon>
    </lineage>
</organism>
<dbReference type="RefSeq" id="WP_079481433.1">
    <property type="nucleotide sequence ID" value="NZ_CBML010000006.1"/>
</dbReference>
<keyword evidence="3" id="KW-0813">Transport</keyword>
<feature type="signal peptide" evidence="5">
    <location>
        <begin position="1"/>
        <end position="24"/>
    </location>
</feature>
<feature type="chain" id="PRO_5038642359" evidence="5">
    <location>
        <begin position="25"/>
        <end position="547"/>
    </location>
</feature>
<dbReference type="PROSITE" id="PS51257">
    <property type="entry name" value="PROKAR_LIPOPROTEIN"/>
    <property type="match status" value="1"/>
</dbReference>
<dbReference type="GeneID" id="66301922"/>
<evidence type="ECO:0000259" key="6">
    <source>
        <dbReference type="Pfam" id="PF00496"/>
    </source>
</evidence>
<feature type="domain" description="Solute-binding protein family 5" evidence="6">
    <location>
        <begin position="78"/>
        <end position="468"/>
    </location>
</feature>
<dbReference type="PIRSF" id="PIRSF002741">
    <property type="entry name" value="MppA"/>
    <property type="match status" value="1"/>
</dbReference>
<dbReference type="InterPro" id="IPR030678">
    <property type="entry name" value="Peptide/Ni-bd"/>
</dbReference>
<dbReference type="CDD" id="cd08504">
    <property type="entry name" value="PBP2_OppA"/>
    <property type="match status" value="1"/>
</dbReference>
<dbReference type="PANTHER" id="PTHR30290">
    <property type="entry name" value="PERIPLASMIC BINDING COMPONENT OF ABC TRANSPORTER"/>
    <property type="match status" value="1"/>
</dbReference>
<dbReference type="GO" id="GO:0030288">
    <property type="term" value="C:outer membrane-bounded periplasmic space"/>
    <property type="evidence" value="ECO:0007669"/>
    <property type="project" value="UniProtKB-ARBA"/>
</dbReference>
<protein>
    <submittedName>
        <fullName evidence="7">Putative Oligopeptide ABC transporter,periplasmic oligopeptide-binding protein</fullName>
    </submittedName>
</protein>
<sequence length="547" mass="60821">MKSSKLKKICAVALTFALGMTVLAGCSGNKADAGQTLIYNLGADPKTIDPALNEAVDGSTIIVNTFEGLCRLDENEKAIPGVAKEWKISDDGKVYTFNLRDDAKWSDGQAVTAKDFEYAWKRALDPKTAAAYAYQLYYIKGAEAFNTGKGSADDLGIKVIDDKTLEVTLENSTPYFLELMAFATYMPVRQDIIEANGDTWTQSPETYVSNGPFKMQEWAMKEKIVLGKNENYWNKDSVKLDTLDIRLGTDEVSAYAELKAGNFHMTDTIPVEEMEQAKTDGLYQQYPNLATYFFCFNVGNNVDKIDPAIEKALGNKKVRQALSIAIDRQSIVDNITKAGQVPAYSFVPEGIEVVAGKDFADKKYYDVKGDLEKAKALLVEAGYPNGEGFPKMTILINSEGTGHKNIAQYLQDTWKKIGIDVEIQNQEWQVFQSTRNEGNFQIARHGWSGDYVDPMTFLDMWTSASGSNDVGLKNAEYDETIKLAKGEADPAKRAELFRKAEDILMDEAAVIPLYYYTKVKGVDPKVKGFRVSTLGQVYFDEAYVEAK</sequence>
<evidence type="ECO:0000256" key="3">
    <source>
        <dbReference type="ARBA" id="ARBA00022448"/>
    </source>
</evidence>
<dbReference type="GO" id="GO:0043190">
    <property type="term" value="C:ATP-binding cassette (ABC) transporter complex"/>
    <property type="evidence" value="ECO:0007669"/>
    <property type="project" value="InterPro"/>
</dbReference>
<dbReference type="InterPro" id="IPR039424">
    <property type="entry name" value="SBP_5"/>
</dbReference>
<dbReference type="STRING" id="1351755.CCH01_15930"/>
<evidence type="ECO:0000256" key="5">
    <source>
        <dbReference type="SAM" id="SignalP"/>
    </source>
</evidence>
<evidence type="ECO:0000313" key="7">
    <source>
        <dbReference type="EMBL" id="SLK19114.1"/>
    </source>
</evidence>
<comment type="subcellular location">
    <subcellularLocation>
        <location evidence="1">Cell membrane</location>
        <topology evidence="1">Lipid-anchor</topology>
    </subcellularLocation>
</comment>
<dbReference type="SUPFAM" id="SSF53850">
    <property type="entry name" value="Periplasmic binding protein-like II"/>
    <property type="match status" value="1"/>
</dbReference>
<evidence type="ECO:0000313" key="8">
    <source>
        <dbReference type="Proteomes" id="UP000190476"/>
    </source>
</evidence>
<evidence type="ECO:0000256" key="2">
    <source>
        <dbReference type="ARBA" id="ARBA00005695"/>
    </source>
</evidence>
<comment type="similarity">
    <text evidence="2">Belongs to the bacterial solute-binding protein 5 family.</text>
</comment>
<dbReference type="GO" id="GO:0015833">
    <property type="term" value="P:peptide transport"/>
    <property type="evidence" value="ECO:0007669"/>
    <property type="project" value="TreeGrafter"/>
</dbReference>
<evidence type="ECO:0000256" key="1">
    <source>
        <dbReference type="ARBA" id="ARBA00004193"/>
    </source>
</evidence>
<dbReference type="AlphaFoldDB" id="A0A1U6JFK1"/>
<name>A0A1U6JFK1_9CLOT</name>
<dbReference type="PROSITE" id="PS01040">
    <property type="entry name" value="SBP_BACTERIAL_5"/>
    <property type="match status" value="1"/>
</dbReference>
<accession>A0A1U6JFK1</accession>
<dbReference type="EMBL" id="LT799839">
    <property type="protein sequence ID" value="SLK19114.1"/>
    <property type="molecule type" value="Genomic_DNA"/>
</dbReference>